<reference evidence="1 2" key="1">
    <citation type="submission" date="2016-10" db="EMBL/GenBank/DDBJ databases">
        <authorList>
            <person name="de Groot N.N."/>
        </authorList>
    </citation>
    <scope>NUCLEOTIDE SEQUENCE [LARGE SCALE GENOMIC DNA]</scope>
    <source>
        <strain evidence="1 2">DSM 24015</strain>
    </source>
</reference>
<gene>
    <name evidence="1" type="ORF">SAMN05421544_10318</name>
</gene>
<evidence type="ECO:0000313" key="2">
    <source>
        <dbReference type="Proteomes" id="UP000198517"/>
    </source>
</evidence>
<name>A0A1G7A2Y1_9FLAO</name>
<protein>
    <submittedName>
        <fullName evidence="1">Uncharacterized protein</fullName>
    </submittedName>
</protein>
<proteinExistence type="predicted"/>
<dbReference type="STRING" id="1071918.SAMN05421544_10318"/>
<dbReference type="EMBL" id="FNAS01000003">
    <property type="protein sequence ID" value="SDE08973.1"/>
    <property type="molecule type" value="Genomic_DNA"/>
</dbReference>
<accession>A0A1G7A2Y1</accession>
<organism evidence="1 2">
    <name type="scientific">Riemerella columbipharyngis</name>
    <dbReference type="NCBI Taxonomy" id="1071918"/>
    <lineage>
        <taxon>Bacteria</taxon>
        <taxon>Pseudomonadati</taxon>
        <taxon>Bacteroidota</taxon>
        <taxon>Flavobacteriia</taxon>
        <taxon>Flavobacteriales</taxon>
        <taxon>Weeksellaceae</taxon>
        <taxon>Riemerella</taxon>
    </lineage>
</organism>
<dbReference type="AlphaFoldDB" id="A0A1G7A2Y1"/>
<sequence>MRISYKEDIITWLEKCVAISSRFPLVRETLVQYINHLKILTYQDINTKNEKEIIEYLSENIEPAKNIHQNYDKVYDYLTEKYFNPNMEKFAKEKGLKYVFNGSKEYCIDFYLIKDDWDNNYWIKFHYDRDRDRKYHYGLCKHENYSITDEKRQKLLDFISGTNKPSSDDWYPFYFNLDYLSVERWQEEIINNSDKFFKDCTERIEEILLALKKAGMD</sequence>
<evidence type="ECO:0000313" key="1">
    <source>
        <dbReference type="EMBL" id="SDE08973.1"/>
    </source>
</evidence>
<keyword evidence="2" id="KW-1185">Reference proteome</keyword>
<dbReference type="Proteomes" id="UP000198517">
    <property type="component" value="Unassembled WGS sequence"/>
</dbReference>